<sequence>MNIAEKVAAEISRYKQNSIIMEWITKEAVEKTAQDISASSQEVELLVKTNKEVSDRVDDYINAGLFGCYLSTLSYKE</sequence>
<dbReference type="RefSeq" id="WP_097105756.1">
    <property type="nucleotide sequence ID" value="NZ_OCMU01000001.1"/>
</dbReference>
<accession>A0A286ABT8</accession>
<gene>
    <name evidence="1" type="ORF">SAMN06297164_2353</name>
</gene>
<evidence type="ECO:0000313" key="2">
    <source>
        <dbReference type="Proteomes" id="UP000219335"/>
    </source>
</evidence>
<proteinExistence type="predicted"/>
<name>A0A286ABT8_9PROT</name>
<organism evidence="1 2">
    <name type="scientific">Nitrosomonas ureae</name>
    <dbReference type="NCBI Taxonomy" id="44577"/>
    <lineage>
        <taxon>Bacteria</taxon>
        <taxon>Pseudomonadati</taxon>
        <taxon>Pseudomonadota</taxon>
        <taxon>Betaproteobacteria</taxon>
        <taxon>Nitrosomonadales</taxon>
        <taxon>Nitrosomonadaceae</taxon>
        <taxon>Nitrosomonas</taxon>
    </lineage>
</organism>
<dbReference type="Proteomes" id="UP000219335">
    <property type="component" value="Unassembled WGS sequence"/>
</dbReference>
<protein>
    <submittedName>
        <fullName evidence="1">Uncharacterized protein</fullName>
    </submittedName>
</protein>
<dbReference type="AlphaFoldDB" id="A0A286ABT8"/>
<reference evidence="1 2" key="1">
    <citation type="submission" date="2017-09" db="EMBL/GenBank/DDBJ databases">
        <authorList>
            <person name="Ehlers B."/>
            <person name="Leendertz F.H."/>
        </authorList>
    </citation>
    <scope>NUCLEOTIDE SEQUENCE [LARGE SCALE GENOMIC DNA]</scope>
    <source>
        <strain evidence="1 2">Nm42</strain>
    </source>
</reference>
<dbReference type="EMBL" id="OCMU01000001">
    <property type="protein sequence ID" value="SOD19369.1"/>
    <property type="molecule type" value="Genomic_DNA"/>
</dbReference>
<evidence type="ECO:0000313" key="1">
    <source>
        <dbReference type="EMBL" id="SOD19369.1"/>
    </source>
</evidence>